<dbReference type="PROSITE" id="PS01186">
    <property type="entry name" value="EGF_2"/>
    <property type="match status" value="2"/>
</dbReference>
<evidence type="ECO:0000259" key="2">
    <source>
        <dbReference type="PROSITE" id="PS01186"/>
    </source>
</evidence>
<keyword evidence="3" id="KW-1185">Reference proteome</keyword>
<evidence type="ECO:0000313" key="3">
    <source>
        <dbReference type="Proteomes" id="UP000050640"/>
    </source>
</evidence>
<keyword evidence="1" id="KW-0812">Transmembrane</keyword>
<keyword evidence="1" id="KW-0472">Membrane</keyword>
<sequence length="164" mass="18204">CSFYITQNCNNGSAVGGKCVCISGYSGTYCNRIMHCKSSKLRSNGSCFGCSDGWEGANCDQIQCIHGVPDEVGQNCICDIPYSGQFCKSLETADVYSYYNHKVYKVGPIGVLSILPLIIILFGCERTARSRRIKRVEEHLYGQNIIVNRHMISTILNTKPKNDQ</sequence>
<feature type="transmembrane region" description="Helical" evidence="1">
    <location>
        <begin position="106"/>
        <end position="124"/>
    </location>
</feature>
<dbReference type="WBParaSite" id="EEL_0000158501-mRNA-1">
    <property type="protein sequence ID" value="EEL_0000158501-mRNA-1"/>
    <property type="gene ID" value="EEL_0000158501"/>
</dbReference>
<name>A0A0R3RJC6_9BILA</name>
<feature type="domain" description="EGF-like" evidence="2">
    <location>
        <begin position="19"/>
        <end position="30"/>
    </location>
</feature>
<dbReference type="InterPro" id="IPR000742">
    <property type="entry name" value="EGF"/>
</dbReference>
<protein>
    <submittedName>
        <fullName evidence="4">EGF-like domain-containing protein</fullName>
    </submittedName>
</protein>
<feature type="domain" description="EGF-like" evidence="2">
    <location>
        <begin position="76"/>
        <end position="87"/>
    </location>
</feature>
<accession>A0A0R3RJC6</accession>
<dbReference type="STRING" id="1147741.A0A0R3RJC6"/>
<reference evidence="4" key="1">
    <citation type="submission" date="2017-02" db="UniProtKB">
        <authorList>
            <consortium name="WormBaseParasite"/>
        </authorList>
    </citation>
    <scope>IDENTIFICATION</scope>
</reference>
<evidence type="ECO:0000256" key="1">
    <source>
        <dbReference type="SAM" id="Phobius"/>
    </source>
</evidence>
<organism evidence="3 4">
    <name type="scientific">Elaeophora elaphi</name>
    <dbReference type="NCBI Taxonomy" id="1147741"/>
    <lineage>
        <taxon>Eukaryota</taxon>
        <taxon>Metazoa</taxon>
        <taxon>Ecdysozoa</taxon>
        <taxon>Nematoda</taxon>
        <taxon>Chromadorea</taxon>
        <taxon>Rhabditida</taxon>
        <taxon>Spirurina</taxon>
        <taxon>Spiruromorpha</taxon>
        <taxon>Filarioidea</taxon>
        <taxon>Onchocercidae</taxon>
        <taxon>Elaeophora</taxon>
    </lineage>
</organism>
<dbReference type="AlphaFoldDB" id="A0A0R3RJC6"/>
<dbReference type="Proteomes" id="UP000050640">
    <property type="component" value="Unplaced"/>
</dbReference>
<keyword evidence="1" id="KW-1133">Transmembrane helix</keyword>
<evidence type="ECO:0000313" key="4">
    <source>
        <dbReference type="WBParaSite" id="EEL_0000158501-mRNA-1"/>
    </source>
</evidence>
<proteinExistence type="predicted"/>